<dbReference type="Proteomes" id="UP001207654">
    <property type="component" value="Unassembled WGS sequence"/>
</dbReference>
<evidence type="ECO:0000313" key="4">
    <source>
        <dbReference type="EMBL" id="MCY1076912.1"/>
    </source>
</evidence>
<dbReference type="NCBIfam" id="NF033590">
    <property type="entry name" value="transpos_IS4_3"/>
    <property type="match status" value="1"/>
</dbReference>
<dbReference type="EMBL" id="JAPNKA010000001">
    <property type="protein sequence ID" value="MCY1073074.1"/>
    <property type="molecule type" value="Genomic_DNA"/>
</dbReference>
<dbReference type="PANTHER" id="PTHR37319:SF1">
    <property type="entry name" value="TRANSPOSASE TN5 DIMERISATION DOMAIN-CONTAINING PROTEIN"/>
    <property type="match status" value="1"/>
</dbReference>
<dbReference type="SUPFAM" id="SSF53098">
    <property type="entry name" value="Ribonuclease H-like"/>
    <property type="match status" value="1"/>
</dbReference>
<evidence type="ECO:0000313" key="7">
    <source>
        <dbReference type="Proteomes" id="UP001207654"/>
    </source>
</evidence>
<dbReference type="EMBL" id="JAPNKA010000001">
    <property type="protein sequence ID" value="MCY1076912.1"/>
    <property type="molecule type" value="Genomic_DNA"/>
</dbReference>
<proteinExistence type="predicted"/>
<dbReference type="EMBL" id="JAPNKA010000001">
    <property type="protein sequence ID" value="MCY1076293.1"/>
    <property type="molecule type" value="Genomic_DNA"/>
</dbReference>
<evidence type="ECO:0000313" key="1">
    <source>
        <dbReference type="EMBL" id="MCY1073074.1"/>
    </source>
</evidence>
<evidence type="ECO:0000313" key="5">
    <source>
        <dbReference type="EMBL" id="MCY1078436.1"/>
    </source>
</evidence>
<dbReference type="RefSeq" id="WP_267532091.1">
    <property type="nucleotide sequence ID" value="NZ_JAPNKA010000001.1"/>
</dbReference>
<reference evidence="6 7" key="1">
    <citation type="submission" date="2022-11" db="EMBL/GenBank/DDBJ databases">
        <title>Minimal conservation of predation-associated metabolite biosynthetic gene clusters underscores biosynthetic potential of Myxococcota including descriptions for ten novel species: Archangium lansinium sp. nov., Myxococcus landrumus sp. nov., Nannocystis bai.</title>
        <authorList>
            <person name="Ahearne A."/>
            <person name="Stevens C."/>
            <person name="Phillips K."/>
        </authorList>
    </citation>
    <scope>NUCLEOTIDE SEQUENCE [LARGE SCALE GENOMIC DNA]</scope>
    <source>
        <strain evidence="6 7">MIWBW</strain>
    </source>
</reference>
<dbReference type="Gene3D" id="1.10.740.10">
    <property type="entry name" value="Transferase Inhibitor Protein From Tn5, Chain"/>
    <property type="match status" value="1"/>
</dbReference>
<protein>
    <submittedName>
        <fullName evidence="6">IS4 family transposase</fullName>
    </submittedName>
</protein>
<keyword evidence="7" id="KW-1185">Reference proteome</keyword>
<name>A0ABT4ABL3_9BACT</name>
<dbReference type="InterPro" id="IPR012337">
    <property type="entry name" value="RNaseH-like_sf"/>
</dbReference>
<evidence type="ECO:0000313" key="6">
    <source>
        <dbReference type="EMBL" id="MCY1079066.1"/>
    </source>
</evidence>
<dbReference type="EMBL" id="JAPNKA010000001">
    <property type="protein sequence ID" value="MCY1073555.1"/>
    <property type="molecule type" value="Genomic_DNA"/>
</dbReference>
<accession>A0ABT4ABL3</accession>
<dbReference type="InterPro" id="IPR047768">
    <property type="entry name" value="Tn5p-like"/>
</dbReference>
<sequence length="473" mass="52191">MEAAPLYLTYEVLYPAGSFGPLEEVWLRERLLHTLHLMEGQPGVTINRLGTSRAERMGAYRMLENEDVSFRQLLEPAARTVGKAVAKGQAGEVALCVHDRTEVELSHLSMSGVGQVGNPVCQGFFLQTALVVQADGAAFGVLGARTWARPAAQRGKAKSRKQRPFEQKESSLWWQAMVEAEEGVGEPGRLLHVIDAEGDIFELFSRSASASYQLLVRAGQDRRVEGEGGRLWATMEGLPVVDSRLLHVSAQPARADKPARTARDATLVLRYVPLTLLPPGRQGGQPVPVWGVLVREEEPPQGQKAVEWLLLSNVPIESVEAAWGAVSTYQKRWGIEELHKALKTGCRLEGRQHQRREHLENLLVLTLLVSVKMLRLRTLSRTLPDEPADEVLEPAEVQVLQAMAPQLSPRMRLQGALTLRQALLLIAALGGYMANPDKKPPGWLVLWRGYERLGDYVAGFTLAQHLSSAPPPT</sequence>
<dbReference type="PANTHER" id="PTHR37319">
    <property type="entry name" value="TRANSPOSASE"/>
    <property type="match status" value="1"/>
</dbReference>
<dbReference type="InterPro" id="IPR054836">
    <property type="entry name" value="Tn5_transposase"/>
</dbReference>
<dbReference type="Gene3D" id="3.90.350.10">
    <property type="entry name" value="Transposase Inhibitor Protein From Tn5, Chain A, domain 1"/>
    <property type="match status" value="1"/>
</dbReference>
<organism evidence="6 7">
    <name type="scientific">Archangium lansingense</name>
    <dbReference type="NCBI Taxonomy" id="2995310"/>
    <lineage>
        <taxon>Bacteria</taxon>
        <taxon>Pseudomonadati</taxon>
        <taxon>Myxococcota</taxon>
        <taxon>Myxococcia</taxon>
        <taxon>Myxococcales</taxon>
        <taxon>Cystobacterineae</taxon>
        <taxon>Archangiaceae</taxon>
        <taxon>Archangium</taxon>
    </lineage>
</organism>
<evidence type="ECO:0000313" key="2">
    <source>
        <dbReference type="EMBL" id="MCY1073555.1"/>
    </source>
</evidence>
<evidence type="ECO:0000313" key="3">
    <source>
        <dbReference type="EMBL" id="MCY1076293.1"/>
    </source>
</evidence>
<gene>
    <name evidence="1" type="ORF">OV287_01130</name>
    <name evidence="2" type="ORF">OV287_03580</name>
    <name evidence="3" type="ORF">OV287_17590</name>
    <name evidence="4" type="ORF">OV287_20745</name>
    <name evidence="5" type="ORF">OV287_28565</name>
    <name evidence="6" type="ORF">OV287_31850</name>
</gene>
<dbReference type="EMBL" id="JAPNKA010000001">
    <property type="protein sequence ID" value="MCY1078436.1"/>
    <property type="molecule type" value="Genomic_DNA"/>
</dbReference>
<dbReference type="EMBL" id="JAPNKA010000001">
    <property type="protein sequence ID" value="MCY1079066.1"/>
    <property type="molecule type" value="Genomic_DNA"/>
</dbReference>
<comment type="caution">
    <text evidence="6">The sequence shown here is derived from an EMBL/GenBank/DDBJ whole genome shotgun (WGS) entry which is preliminary data.</text>
</comment>
<dbReference type="InterPro" id="IPR014737">
    <property type="entry name" value="Transposase_Tn5-like_C"/>
</dbReference>